<comment type="caution">
    <text evidence="1">The sequence shown here is derived from an EMBL/GenBank/DDBJ whole genome shotgun (WGS) entry which is preliminary data.</text>
</comment>
<reference evidence="1 2" key="1">
    <citation type="submission" date="2024-04" db="EMBL/GenBank/DDBJ databases">
        <title>Human intestinal bacterial collection.</title>
        <authorList>
            <person name="Pauvert C."/>
            <person name="Hitch T.C.A."/>
            <person name="Clavel T."/>
        </authorList>
    </citation>
    <scope>NUCLEOTIDE SEQUENCE [LARGE SCALE GENOMIC DNA]</scope>
    <source>
        <strain evidence="1 2">CLA-SR-H019</strain>
    </source>
</reference>
<protein>
    <submittedName>
        <fullName evidence="1">DUF4125 family protein</fullName>
    </submittedName>
</protein>
<dbReference type="EMBL" id="JBBNPP010000003">
    <property type="protein sequence ID" value="MEQ3346245.1"/>
    <property type="molecule type" value="Genomic_DNA"/>
</dbReference>
<dbReference type="Proteomes" id="UP001491691">
    <property type="component" value="Unassembled WGS sequence"/>
</dbReference>
<accession>A0ABV1J026</accession>
<evidence type="ECO:0000313" key="1">
    <source>
        <dbReference type="EMBL" id="MEQ3346245.1"/>
    </source>
</evidence>
<name>A0ABV1J026_9FIRM</name>
<dbReference type="Pfam" id="PF13526">
    <property type="entry name" value="DUF4125"/>
    <property type="match status" value="1"/>
</dbReference>
<evidence type="ECO:0000313" key="2">
    <source>
        <dbReference type="Proteomes" id="UP001491691"/>
    </source>
</evidence>
<sequence length="198" mass="23834">MKNELMSKKREETLKKIVINEWNFFTNVNNIGKRAYCQDNSFTFIYSRLCYWNIYNDIILTSYLNDLENAKNNNRNLVTEKYAYMMQYTDPEYFNKIKKHLPPISDYKKNTVNSIMLIYMNWEEEIKKNNPKLLDNNRDLYNPSQSAARTTIEYYFKGELSSYSESTLNLILKYYLSAFQKGINLVEKNLKYLREENL</sequence>
<keyword evidence="2" id="KW-1185">Reference proteome</keyword>
<proteinExistence type="predicted"/>
<organism evidence="1 2">
    <name type="scientific">Peptoniphilus senegalensis</name>
    <dbReference type="NCBI Taxonomy" id="1465757"/>
    <lineage>
        <taxon>Bacteria</taxon>
        <taxon>Bacillati</taxon>
        <taxon>Bacillota</taxon>
        <taxon>Tissierellia</taxon>
        <taxon>Tissierellales</taxon>
        <taxon>Peptoniphilaceae</taxon>
        <taxon>Peptoniphilus</taxon>
    </lineage>
</organism>
<dbReference type="RefSeq" id="WP_349188154.1">
    <property type="nucleotide sequence ID" value="NZ_JBBNPP010000003.1"/>
</dbReference>
<gene>
    <name evidence="1" type="ORF">AAA073_02210</name>
</gene>
<dbReference type="InterPro" id="IPR025191">
    <property type="entry name" value="DUF4125"/>
</dbReference>